<dbReference type="SUPFAM" id="SSF52777">
    <property type="entry name" value="CoA-dependent acyltransferases"/>
    <property type="match status" value="1"/>
</dbReference>
<sequence>MVWKKVSNNQWERPLDGLEAFFVVTANMSAKLCDGREHYTLFASLNVEIDSSDVISDLQHAWKQLRYEQPQIATTIQDMKRLYTIPDEDDLDCWLNETFIVSDALNVEEMQKVIKPIKQITLYYVPKSSELMIRGHHYTVDGTGMELLCHSFLNTLAHSDEAITFGDESVRLAPIMEEVLGFSEPSIQAREKAEELLGSYLSNQPAIGPISKLGSVPSGKCQNAELIFSPEITDLLVKACHRKGITVTSAIHAAYVSTLMEHADPDSEKSRYTSMNQFDLRPYLPPPYDSSKYAASVYYAPHPHIINLPTSYWDLVDSFTRYYKTTFKQNPNTLEMTGAFKRGMHQVVSSPEFLEAPAPKDALVSSLGIVENFINHEYGNKIKVNDFKFGADIVLGMSMLFFYTFQGKLRLVHSFNDGFQKAEDIIVCLESIQRTLIEEFEL</sequence>
<dbReference type="Proteomes" id="UP000266152">
    <property type="component" value="Unassembled WGS sequence"/>
</dbReference>
<gene>
    <name evidence="1" type="ORF">FSPOR_4565</name>
</gene>
<keyword evidence="2" id="KW-1185">Reference proteome</keyword>
<dbReference type="InterPro" id="IPR023213">
    <property type="entry name" value="CAT-like_dom_sf"/>
</dbReference>
<dbReference type="STRING" id="5514.A0A395SAL9"/>
<comment type="caution">
    <text evidence="1">The sequence shown here is derived from an EMBL/GenBank/DDBJ whole genome shotgun (WGS) entry which is preliminary data.</text>
</comment>
<dbReference type="EMBL" id="PXOF01000060">
    <property type="protein sequence ID" value="RGP69461.1"/>
    <property type="molecule type" value="Genomic_DNA"/>
</dbReference>
<reference evidence="1 2" key="1">
    <citation type="journal article" date="2018" name="PLoS Pathog.">
        <title>Evolution of structural diversity of trichothecenes, a family of toxins produced by plant pathogenic and entomopathogenic fungi.</title>
        <authorList>
            <person name="Proctor R.H."/>
            <person name="McCormick S.P."/>
            <person name="Kim H.S."/>
            <person name="Cardoza R.E."/>
            <person name="Stanley A.M."/>
            <person name="Lindo L."/>
            <person name="Kelly A."/>
            <person name="Brown D.W."/>
            <person name="Lee T."/>
            <person name="Vaughan M.M."/>
            <person name="Alexander N.J."/>
            <person name="Busman M."/>
            <person name="Gutierrez S."/>
        </authorList>
    </citation>
    <scope>NUCLEOTIDE SEQUENCE [LARGE SCALE GENOMIC DNA]</scope>
    <source>
        <strain evidence="1 2">NRRL 3299</strain>
    </source>
</reference>
<protein>
    <recommendedName>
        <fullName evidence="3">Condensation domain-containing protein</fullName>
    </recommendedName>
</protein>
<dbReference type="PANTHER" id="PTHR42034">
    <property type="entry name" value="CHROMOSOME 7, WHOLE GENOME SHOTGUN SEQUENCE-RELATED"/>
    <property type="match status" value="1"/>
</dbReference>
<accession>A0A395SAL9</accession>
<proteinExistence type="predicted"/>
<dbReference type="PANTHER" id="PTHR42034:SF1">
    <property type="entry name" value="CONDENSATION DOMAIN-CONTAINING PROTEIN"/>
    <property type="match status" value="1"/>
</dbReference>
<organism evidence="1 2">
    <name type="scientific">Fusarium sporotrichioides</name>
    <dbReference type="NCBI Taxonomy" id="5514"/>
    <lineage>
        <taxon>Eukaryota</taxon>
        <taxon>Fungi</taxon>
        <taxon>Dikarya</taxon>
        <taxon>Ascomycota</taxon>
        <taxon>Pezizomycotina</taxon>
        <taxon>Sordariomycetes</taxon>
        <taxon>Hypocreomycetidae</taxon>
        <taxon>Hypocreales</taxon>
        <taxon>Nectriaceae</taxon>
        <taxon>Fusarium</taxon>
    </lineage>
</organism>
<dbReference type="AlphaFoldDB" id="A0A395SAL9"/>
<dbReference type="Gene3D" id="3.30.559.30">
    <property type="entry name" value="Nonribosomal peptide synthetase, condensation domain"/>
    <property type="match status" value="1"/>
</dbReference>
<evidence type="ECO:0008006" key="3">
    <source>
        <dbReference type="Google" id="ProtNLM"/>
    </source>
</evidence>
<name>A0A395SAL9_FUSSP</name>
<evidence type="ECO:0000313" key="1">
    <source>
        <dbReference type="EMBL" id="RGP69461.1"/>
    </source>
</evidence>
<evidence type="ECO:0000313" key="2">
    <source>
        <dbReference type="Proteomes" id="UP000266152"/>
    </source>
</evidence>
<dbReference type="Gene3D" id="3.30.559.10">
    <property type="entry name" value="Chloramphenicol acetyltransferase-like domain"/>
    <property type="match status" value="1"/>
</dbReference>